<dbReference type="Pfam" id="PF01019">
    <property type="entry name" value="G_glu_transpept"/>
    <property type="match status" value="1"/>
</dbReference>
<proteinExistence type="inferred from homology"/>
<dbReference type="EC" id="2.3.2.2" evidence="11"/>
<name>A0A974NRW6_PERPY</name>
<dbReference type="Gene3D" id="1.10.246.130">
    <property type="match status" value="1"/>
</dbReference>
<feature type="active site" description="Nucleophile" evidence="9">
    <location>
        <position position="373"/>
    </location>
</feature>
<comment type="catalytic activity">
    <reaction evidence="2 11">
        <text>glutathione + H2O = L-cysteinylglycine + L-glutamate</text>
        <dbReference type="Rhea" id="RHEA:28807"/>
        <dbReference type="ChEBI" id="CHEBI:15377"/>
        <dbReference type="ChEBI" id="CHEBI:29985"/>
        <dbReference type="ChEBI" id="CHEBI:57925"/>
        <dbReference type="ChEBI" id="CHEBI:61694"/>
        <dbReference type="EC" id="3.4.19.13"/>
    </reaction>
</comment>
<comment type="catalytic activity">
    <reaction evidence="8 11">
        <text>an N-terminal (5-L-glutamyl)-[peptide] + an alpha-amino acid = 5-L-glutamyl amino acid + an N-terminal L-alpha-aminoacyl-[peptide]</text>
        <dbReference type="Rhea" id="RHEA:23904"/>
        <dbReference type="Rhea" id="RHEA-COMP:9780"/>
        <dbReference type="Rhea" id="RHEA-COMP:9795"/>
        <dbReference type="ChEBI" id="CHEBI:77644"/>
        <dbReference type="ChEBI" id="CHEBI:78597"/>
        <dbReference type="ChEBI" id="CHEBI:78599"/>
        <dbReference type="ChEBI" id="CHEBI:78608"/>
        <dbReference type="EC" id="2.3.2.2"/>
    </reaction>
</comment>
<comment type="pathway">
    <text evidence="11">Sulfur metabolism; glutathione metabolism.</text>
</comment>
<keyword evidence="4 11" id="KW-0808">Transferase</keyword>
<dbReference type="NCBIfam" id="TIGR00066">
    <property type="entry name" value="g_glut_trans"/>
    <property type="match status" value="1"/>
</dbReference>
<evidence type="ECO:0000256" key="4">
    <source>
        <dbReference type="ARBA" id="ARBA00022679"/>
    </source>
</evidence>
<dbReference type="AlphaFoldDB" id="A0A974NRW6"/>
<dbReference type="InterPro" id="IPR043137">
    <property type="entry name" value="GGT_ssub_C"/>
</dbReference>
<comment type="subunit">
    <text evidence="11">This enzyme consists of two polypeptide chains, which are synthesized in precursor form from a single polypeptide.</text>
</comment>
<dbReference type="GO" id="GO:0006750">
    <property type="term" value="P:glutathione biosynthetic process"/>
    <property type="evidence" value="ECO:0007669"/>
    <property type="project" value="UniProtKB-KW"/>
</dbReference>
<keyword evidence="13" id="KW-1185">Reference proteome</keyword>
<accession>A0A974NRW6</accession>
<organism evidence="12 13">
    <name type="scientific">Peribacillus psychrosaccharolyticus</name>
    <name type="common">Bacillus psychrosaccharolyticus</name>
    <dbReference type="NCBI Taxonomy" id="1407"/>
    <lineage>
        <taxon>Bacteria</taxon>
        <taxon>Bacillati</taxon>
        <taxon>Bacillota</taxon>
        <taxon>Bacilli</taxon>
        <taxon>Bacillales</taxon>
        <taxon>Bacillaceae</taxon>
        <taxon>Peribacillus</taxon>
    </lineage>
</organism>
<dbReference type="KEGG" id="ppsr:I6J18_22170"/>
<reference evidence="12 13" key="1">
    <citation type="submission" date="2021-01" db="EMBL/GenBank/DDBJ databases">
        <title>FDA dAtabase for Regulatory Grade micrObial Sequences (FDA-ARGOS): Supporting development and validation of Infectious Disease Dx tests.</title>
        <authorList>
            <person name="Nelson B."/>
            <person name="Plummer A."/>
            <person name="Tallon L."/>
            <person name="Sadzewicz L."/>
            <person name="Zhao X."/>
            <person name="Boylan J."/>
            <person name="Ott S."/>
            <person name="Bowen H."/>
            <person name="Vavikolanu K."/>
            <person name="Mehta A."/>
            <person name="Aluvathingal J."/>
            <person name="Nadendla S."/>
            <person name="Myers T."/>
            <person name="Yan Y."/>
            <person name="Sichtig H."/>
        </authorList>
    </citation>
    <scope>NUCLEOTIDE SEQUENCE [LARGE SCALE GENOMIC DNA]</scope>
    <source>
        <strain evidence="12 13">FDAARGOS_1161</strain>
    </source>
</reference>
<evidence type="ECO:0000256" key="6">
    <source>
        <dbReference type="ARBA" id="ARBA00023145"/>
    </source>
</evidence>
<dbReference type="InterPro" id="IPR043138">
    <property type="entry name" value="GGT_lsub"/>
</dbReference>
<dbReference type="SUPFAM" id="SSF56235">
    <property type="entry name" value="N-terminal nucleophile aminohydrolases (Ntn hydrolases)"/>
    <property type="match status" value="1"/>
</dbReference>
<evidence type="ECO:0000313" key="13">
    <source>
        <dbReference type="Proteomes" id="UP000595254"/>
    </source>
</evidence>
<evidence type="ECO:0000256" key="7">
    <source>
        <dbReference type="ARBA" id="ARBA00023315"/>
    </source>
</evidence>
<dbReference type="GO" id="GO:0006751">
    <property type="term" value="P:glutathione catabolic process"/>
    <property type="evidence" value="ECO:0007669"/>
    <property type="project" value="UniProtKB-UniRule"/>
</dbReference>
<keyword evidence="11" id="KW-0317">Glutathione biosynthesis</keyword>
<dbReference type="Gene3D" id="3.60.20.40">
    <property type="match status" value="1"/>
</dbReference>
<comment type="PTM">
    <text evidence="11">Cleaved by autocatalysis into a large and a small subunit.</text>
</comment>
<comment type="catalytic activity">
    <reaction evidence="1 11">
        <text>an S-substituted glutathione + H2O = an S-substituted L-cysteinylglycine + L-glutamate</text>
        <dbReference type="Rhea" id="RHEA:59468"/>
        <dbReference type="ChEBI" id="CHEBI:15377"/>
        <dbReference type="ChEBI" id="CHEBI:29985"/>
        <dbReference type="ChEBI" id="CHEBI:90779"/>
        <dbReference type="ChEBI" id="CHEBI:143103"/>
        <dbReference type="EC" id="3.4.19.13"/>
    </reaction>
</comment>
<dbReference type="EMBL" id="CP068053">
    <property type="protein sequence ID" value="QQT02793.1"/>
    <property type="molecule type" value="Genomic_DNA"/>
</dbReference>
<evidence type="ECO:0000256" key="8">
    <source>
        <dbReference type="ARBA" id="ARBA00047417"/>
    </source>
</evidence>
<evidence type="ECO:0000256" key="10">
    <source>
        <dbReference type="PIRSR" id="PIRSR600101-2"/>
    </source>
</evidence>
<gene>
    <name evidence="12" type="primary">ggt</name>
    <name evidence="12" type="ORF">I6J18_22170</name>
</gene>
<keyword evidence="7 11" id="KW-0012">Acyltransferase</keyword>
<dbReference type="PANTHER" id="PTHR43199">
    <property type="entry name" value="GLUTATHIONE HYDROLASE"/>
    <property type="match status" value="1"/>
</dbReference>
<protein>
    <recommendedName>
        <fullName evidence="11">Glutathione hydrolase proenzyme</fullName>
        <ecNumber evidence="11">2.3.2.2</ecNumber>
        <ecNumber evidence="11">3.4.19.13</ecNumber>
    </recommendedName>
    <component>
        <recommendedName>
            <fullName evidence="11">Glutathione hydrolase large chain</fullName>
        </recommendedName>
    </component>
    <component>
        <recommendedName>
            <fullName evidence="11">Glutathione hydrolase small chain</fullName>
        </recommendedName>
    </component>
</protein>
<dbReference type="GO" id="GO:0103068">
    <property type="term" value="F:leukotriene C4 gamma-glutamyl transferase activity"/>
    <property type="evidence" value="ECO:0007669"/>
    <property type="project" value="UniProtKB-EC"/>
</dbReference>
<comment type="similarity">
    <text evidence="3 11">Belongs to the gamma-glutamyltransferase family.</text>
</comment>
<keyword evidence="5 11" id="KW-0378">Hydrolase</keyword>
<dbReference type="InterPro" id="IPR029055">
    <property type="entry name" value="Ntn_hydrolases_N"/>
</dbReference>
<dbReference type="InterPro" id="IPR055262">
    <property type="entry name" value="GGT_CS"/>
</dbReference>
<evidence type="ECO:0000256" key="3">
    <source>
        <dbReference type="ARBA" id="ARBA00009381"/>
    </source>
</evidence>
<feature type="binding site" evidence="10">
    <location>
        <position position="415"/>
    </location>
    <ligand>
        <name>L-glutamate</name>
        <dbReference type="ChEBI" id="CHEBI:29985"/>
    </ligand>
</feature>
<evidence type="ECO:0000313" key="12">
    <source>
        <dbReference type="EMBL" id="QQT02793.1"/>
    </source>
</evidence>
<dbReference type="InterPro" id="IPR051792">
    <property type="entry name" value="GGT_bact"/>
</dbReference>
<evidence type="ECO:0000256" key="5">
    <source>
        <dbReference type="ARBA" id="ARBA00022801"/>
    </source>
</evidence>
<evidence type="ECO:0000256" key="2">
    <source>
        <dbReference type="ARBA" id="ARBA00001089"/>
    </source>
</evidence>
<dbReference type="PANTHER" id="PTHR43199:SF1">
    <property type="entry name" value="GLUTATHIONE HYDROLASE PROENZYME"/>
    <property type="match status" value="1"/>
</dbReference>
<evidence type="ECO:0000256" key="9">
    <source>
        <dbReference type="PIRSR" id="PIRSR600101-1"/>
    </source>
</evidence>
<dbReference type="EC" id="3.4.19.13" evidence="11"/>
<dbReference type="Proteomes" id="UP000595254">
    <property type="component" value="Chromosome"/>
</dbReference>
<feature type="binding site" evidence="10">
    <location>
        <position position="456"/>
    </location>
    <ligand>
        <name>L-glutamate</name>
        <dbReference type="ChEBI" id="CHEBI:29985"/>
    </ligand>
</feature>
<dbReference type="PROSITE" id="PS00462">
    <property type="entry name" value="G_GLU_TRANSPEPTIDASE"/>
    <property type="match status" value="1"/>
</dbReference>
<evidence type="ECO:0000256" key="1">
    <source>
        <dbReference type="ARBA" id="ARBA00001049"/>
    </source>
</evidence>
<dbReference type="GO" id="GO:0036374">
    <property type="term" value="F:glutathione hydrolase activity"/>
    <property type="evidence" value="ECO:0007669"/>
    <property type="project" value="UniProtKB-UniRule"/>
</dbReference>
<sequence>MGRSTNCSYERETDTGNAGMVVSAHPVASKIGEKILLQGGNAVDAAVAIQFALNIVEPMMTGIGGSGFMMVYHQEKDTLKIYDGHVRAPQAATPELFLDEQGEVVPFRERSTKASAIGIPGILKAMDAALKDHGTMSLKDIIEPSIKIAEEGVPVNWVFCDAVENFTYRLGDDAKQLFMPEGRKMKEGDVLKKEKLADTYRILQRDGIDAFYSGEIGKAIISTIKKHGGIMELSDLENYQITIDEPLWADYKGYQIASTNAPSAGGFSVLQILKILEEFKIEQYEPRSWERYYLVAEAMRLAFSDKKAFIADPEFAELPLQGLFNKEYIEKRRSFINFKNRNNKIDFGNPWKYDTVTQREVVPQPDDKEQSETTHFTVMDRWGNIVACTSTVEHPFGSGIMVSDYGFILNNELTDFDSVPGGMNQVEPGKRPVSGKSPTIVFKDKKPVLTLGSPGGSTIISSVSQTLLNVLDFNMDLKSAIEEPRIFTPMGPHIEWEAGMDMDSKGHLEGMGFVFNEKPHSIGNVQAIQIDPETGLMHGAADSSREGTAIGLNKEDYK</sequence>
<dbReference type="PRINTS" id="PR01210">
    <property type="entry name" value="GGTRANSPTASE"/>
</dbReference>
<keyword evidence="6 11" id="KW-0865">Zymogen</keyword>
<evidence type="ECO:0000256" key="11">
    <source>
        <dbReference type="RuleBase" id="RU368036"/>
    </source>
</evidence>
<dbReference type="InterPro" id="IPR000101">
    <property type="entry name" value="GGT_peptidase"/>
</dbReference>